<evidence type="ECO:0000313" key="2">
    <source>
        <dbReference type="Proteomes" id="UP000828941"/>
    </source>
</evidence>
<organism evidence="1 2">
    <name type="scientific">Bauhinia variegata</name>
    <name type="common">Purple orchid tree</name>
    <name type="synonym">Phanera variegata</name>
    <dbReference type="NCBI Taxonomy" id="167791"/>
    <lineage>
        <taxon>Eukaryota</taxon>
        <taxon>Viridiplantae</taxon>
        <taxon>Streptophyta</taxon>
        <taxon>Embryophyta</taxon>
        <taxon>Tracheophyta</taxon>
        <taxon>Spermatophyta</taxon>
        <taxon>Magnoliopsida</taxon>
        <taxon>eudicotyledons</taxon>
        <taxon>Gunneridae</taxon>
        <taxon>Pentapetalae</taxon>
        <taxon>rosids</taxon>
        <taxon>fabids</taxon>
        <taxon>Fabales</taxon>
        <taxon>Fabaceae</taxon>
        <taxon>Cercidoideae</taxon>
        <taxon>Cercideae</taxon>
        <taxon>Bauhiniinae</taxon>
        <taxon>Bauhinia</taxon>
    </lineage>
</organism>
<comment type="caution">
    <text evidence="1">The sequence shown here is derived from an EMBL/GenBank/DDBJ whole genome shotgun (WGS) entry which is preliminary data.</text>
</comment>
<name>A0ACB9LXD3_BAUVA</name>
<proteinExistence type="predicted"/>
<protein>
    <submittedName>
        <fullName evidence="1">Uncharacterized protein</fullName>
    </submittedName>
</protein>
<sequence length="333" mass="37344">MEKAWSLEQNTLVSELIQGMEVARKLKADLRMTPSSFDNRDLLVQRILSSYEKALQILTWNASNSKSQPVGATTGAPESPISVNGSPLRDELKPDSKKRKSTGKWMDHVRVSSETGLEGPHDDGYSWRKYGQKDILGAKYPRCYYRCTYRNSQNCWATKQVQRSDEDATMFDIIYRGKHTCFQGNNALLPPKKPQKQQKQKPDNDDNHPGQEGLSVDTNNLGNTDMAYPFAFSSTSFGCSTQENHTILPFPRDNDSFLCSLSQTHPLSPTTPELNYFPSPSNKLDGANNKQCSESDITGIVSATNSPIPDFHFLLDQVEIDPNFSFDAPDLFS</sequence>
<dbReference type="Proteomes" id="UP000828941">
    <property type="component" value="Chromosome 11"/>
</dbReference>
<reference evidence="1 2" key="1">
    <citation type="journal article" date="2022" name="DNA Res.">
        <title>Chromosomal-level genome assembly of the orchid tree Bauhinia variegata (Leguminosae; Cercidoideae) supports the allotetraploid origin hypothesis of Bauhinia.</title>
        <authorList>
            <person name="Zhong Y."/>
            <person name="Chen Y."/>
            <person name="Zheng D."/>
            <person name="Pang J."/>
            <person name="Liu Y."/>
            <person name="Luo S."/>
            <person name="Meng S."/>
            <person name="Qian L."/>
            <person name="Wei D."/>
            <person name="Dai S."/>
            <person name="Zhou R."/>
        </authorList>
    </citation>
    <scope>NUCLEOTIDE SEQUENCE [LARGE SCALE GENOMIC DNA]</scope>
    <source>
        <strain evidence="1">BV-YZ2020</strain>
    </source>
</reference>
<dbReference type="EMBL" id="CM039436">
    <property type="protein sequence ID" value="KAI4315517.1"/>
    <property type="molecule type" value="Genomic_DNA"/>
</dbReference>
<evidence type="ECO:0000313" key="1">
    <source>
        <dbReference type="EMBL" id="KAI4315517.1"/>
    </source>
</evidence>
<keyword evidence="2" id="KW-1185">Reference proteome</keyword>
<gene>
    <name evidence="1" type="ORF">L6164_028315</name>
</gene>
<accession>A0ACB9LXD3</accession>